<sequence length="361" mass="41394">MNSCFPSPDLGTNVIVTREQYFNFHNIDRQLFARFVVVLGRDTSQSAHVMAFIMWLEKQCKDKKMMKNMLQWPDTMLDSLADEAMLVLNCIESHQFPYDDVVNDESLPLIKSIMQKNVVSLKYFYVNHVIIIGAVTRLLNNICVKAFTDIVQKVQYMKEQNLQIANIYEVGPCVKQVVCYTPMPSANIISHQVAILTPLWGEGSLVSWETNNNINPPAEAYDVANQIELNQNFNEVLAMLNQTSITTGTNDEKKEVQVPIDDRIIFMTFSKGYPISEPEVRDFITRRYGDIIEAFCMQDVVPPEQPLYARLVIRAEAIHIIDHFLESSNKVKLSINGKHAWARKYFRKGNKSLKEKSPMTS</sequence>
<evidence type="ECO:0000313" key="1">
    <source>
        <dbReference type="EMBL" id="KHN45197.1"/>
    </source>
</evidence>
<evidence type="ECO:0000313" key="2">
    <source>
        <dbReference type="EMBL" id="RZC25173.1"/>
    </source>
</evidence>
<keyword evidence="3" id="KW-1185">Reference proteome</keyword>
<dbReference type="SMR" id="A0A0B2SLP4"/>
<dbReference type="Gramene" id="XM_028330738.1">
    <property type="protein sequence ID" value="XP_028186539.1"/>
    <property type="gene ID" value="LOC114373215"/>
</dbReference>
<dbReference type="EMBL" id="QZWG01000002">
    <property type="protein sequence ID" value="RZC25173.1"/>
    <property type="molecule type" value="Genomic_DNA"/>
</dbReference>
<reference evidence="2 3" key="2">
    <citation type="submission" date="2018-09" db="EMBL/GenBank/DDBJ databases">
        <title>A high-quality reference genome of wild soybean provides a powerful tool to mine soybean genomes.</title>
        <authorList>
            <person name="Xie M."/>
            <person name="Chung C.Y.L."/>
            <person name="Li M.-W."/>
            <person name="Wong F.-L."/>
            <person name="Chan T.-F."/>
            <person name="Lam H.-M."/>
        </authorList>
    </citation>
    <scope>NUCLEOTIDE SEQUENCE [LARGE SCALE GENOMIC DNA]</scope>
    <source>
        <strain evidence="3">cv. W05</strain>
        <tissue evidence="2">Hypocotyl of etiolated seedlings</tissue>
    </source>
</reference>
<proteinExistence type="predicted"/>
<dbReference type="EMBL" id="KN642619">
    <property type="protein sequence ID" value="KHN45197.1"/>
    <property type="molecule type" value="Genomic_DNA"/>
</dbReference>
<protein>
    <submittedName>
        <fullName evidence="1">Uncharacterized protein</fullName>
    </submittedName>
</protein>
<gene>
    <name evidence="2" type="ORF">D0Y65_004040</name>
    <name evidence="1" type="ORF">glysoja_047560</name>
</gene>
<organism evidence="1">
    <name type="scientific">Glycine soja</name>
    <name type="common">Wild soybean</name>
    <dbReference type="NCBI Taxonomy" id="3848"/>
    <lineage>
        <taxon>Eukaryota</taxon>
        <taxon>Viridiplantae</taxon>
        <taxon>Streptophyta</taxon>
        <taxon>Embryophyta</taxon>
        <taxon>Tracheophyta</taxon>
        <taxon>Spermatophyta</taxon>
        <taxon>Magnoliopsida</taxon>
        <taxon>eudicotyledons</taxon>
        <taxon>Gunneridae</taxon>
        <taxon>Pentapetalae</taxon>
        <taxon>rosids</taxon>
        <taxon>fabids</taxon>
        <taxon>Fabales</taxon>
        <taxon>Fabaceae</taxon>
        <taxon>Papilionoideae</taxon>
        <taxon>50 kb inversion clade</taxon>
        <taxon>NPAAA clade</taxon>
        <taxon>indigoferoid/millettioid clade</taxon>
        <taxon>Phaseoleae</taxon>
        <taxon>Glycine</taxon>
        <taxon>Glycine subgen. Soja</taxon>
    </lineage>
</organism>
<name>A0A0B2SLP4_GLYSO</name>
<dbReference type="AlphaFoldDB" id="A0A0B2SLP4"/>
<dbReference type="Proteomes" id="UP000053555">
    <property type="component" value="Unassembled WGS sequence"/>
</dbReference>
<reference evidence="1" key="1">
    <citation type="submission" date="2014-07" db="EMBL/GenBank/DDBJ databases">
        <title>Identification of a novel salt tolerance gene in wild soybean by whole-genome sequencing.</title>
        <authorList>
            <person name="Lam H.-M."/>
            <person name="Qi X."/>
            <person name="Li M.-W."/>
            <person name="Liu X."/>
            <person name="Xie M."/>
            <person name="Ni M."/>
            <person name="Xu X."/>
        </authorList>
    </citation>
    <scope>NUCLEOTIDE SEQUENCE [LARGE SCALE GENOMIC DNA]</scope>
    <source>
        <tissue evidence="1">Root</tissue>
    </source>
</reference>
<evidence type="ECO:0000313" key="3">
    <source>
        <dbReference type="Proteomes" id="UP000289340"/>
    </source>
</evidence>
<dbReference type="PANTHER" id="PTHR33527:SF28">
    <property type="entry name" value="GB|AAD43168.1"/>
    <property type="match status" value="1"/>
</dbReference>
<dbReference type="PANTHER" id="PTHR33527">
    <property type="entry name" value="OS07G0274300 PROTEIN"/>
    <property type="match status" value="1"/>
</dbReference>
<accession>A0A0B2SLP4</accession>
<dbReference type="Proteomes" id="UP000289340">
    <property type="component" value="Chromosome 2"/>
</dbReference>